<name>A0A1H9RB05_9ACTN</name>
<dbReference type="InterPro" id="IPR012347">
    <property type="entry name" value="Ferritin-like"/>
</dbReference>
<evidence type="ECO:0000259" key="1">
    <source>
        <dbReference type="Pfam" id="PF13794"/>
    </source>
</evidence>
<evidence type="ECO:0000313" key="3">
    <source>
        <dbReference type="Proteomes" id="UP000198815"/>
    </source>
</evidence>
<evidence type="ECO:0000313" key="2">
    <source>
        <dbReference type="EMBL" id="SER69894.1"/>
    </source>
</evidence>
<gene>
    <name evidence="2" type="ORF">SAMN05443377_10694</name>
</gene>
<dbReference type="Pfam" id="PF13794">
    <property type="entry name" value="MiaE_2"/>
    <property type="match status" value="1"/>
</dbReference>
<sequence>MPGGGRDLLGFTAQADLVDFEMLAASGGLAPSLDDRLTVAGLAAAQFDRFERISEELRVEGAAVDATLEPFREAFDSFAQATRPSSWVVSQLRALLVTGLRTDFSARLAPKLSEPLAQLLAPGPAAWRTTDFASRAVQKAISARPEIGGSLALFGRRLAAEAVGQCQRIAAKQADLTALVADVLKPAGAKGSRELDDLGVISGLLEELMDGHARRMARLGLGV</sequence>
<feature type="domain" description="Ferritin-like" evidence="1">
    <location>
        <begin position="7"/>
        <end position="181"/>
    </location>
</feature>
<dbReference type="STRING" id="64702.SAMN05443377_10694"/>
<keyword evidence="3" id="KW-1185">Reference proteome</keyword>
<accession>A0A1H9RB05</accession>
<dbReference type="Proteomes" id="UP000198815">
    <property type="component" value="Unassembled WGS sequence"/>
</dbReference>
<dbReference type="AlphaFoldDB" id="A0A1H9RB05"/>
<reference evidence="2 3" key="1">
    <citation type="submission" date="2016-10" db="EMBL/GenBank/DDBJ databases">
        <authorList>
            <person name="de Groot N.N."/>
        </authorList>
    </citation>
    <scope>NUCLEOTIDE SEQUENCE [LARGE SCALE GENOMIC DNA]</scope>
    <source>
        <strain evidence="2 3">DSM 16859</strain>
    </source>
</reference>
<dbReference type="EMBL" id="FOGZ01000006">
    <property type="protein sequence ID" value="SER69894.1"/>
    <property type="molecule type" value="Genomic_DNA"/>
</dbReference>
<dbReference type="InterPro" id="IPR059125">
    <property type="entry name" value="Ferritin_actino"/>
</dbReference>
<protein>
    <submittedName>
        <fullName evidence="2">tRNA-(MS[2]IO[6]A)-hydroxylase (MiaE)-like</fullName>
    </submittedName>
</protein>
<organism evidence="2 3">
    <name type="scientific">Propionibacterium cyclohexanicum</name>
    <dbReference type="NCBI Taxonomy" id="64702"/>
    <lineage>
        <taxon>Bacteria</taxon>
        <taxon>Bacillati</taxon>
        <taxon>Actinomycetota</taxon>
        <taxon>Actinomycetes</taxon>
        <taxon>Propionibacteriales</taxon>
        <taxon>Propionibacteriaceae</taxon>
        <taxon>Propionibacterium</taxon>
    </lineage>
</organism>
<proteinExistence type="predicted"/>
<dbReference type="Gene3D" id="1.20.1260.10">
    <property type="match status" value="1"/>
</dbReference>